<accession>A0A5C6ETF7</accession>
<keyword evidence="1" id="KW-0472">Membrane</keyword>
<dbReference type="Pfam" id="PF05569">
    <property type="entry name" value="Peptidase_M56"/>
    <property type="match status" value="1"/>
</dbReference>
<dbReference type="EMBL" id="SJPX01000003">
    <property type="protein sequence ID" value="TWU51367.1"/>
    <property type="molecule type" value="Genomic_DNA"/>
</dbReference>
<name>A0A5C6ETF7_9BACT</name>
<dbReference type="InterPro" id="IPR008756">
    <property type="entry name" value="Peptidase_M56"/>
</dbReference>
<keyword evidence="1" id="KW-0812">Transmembrane</keyword>
<organism evidence="3 4">
    <name type="scientific">Rubripirellula reticaptiva</name>
    <dbReference type="NCBI Taxonomy" id="2528013"/>
    <lineage>
        <taxon>Bacteria</taxon>
        <taxon>Pseudomonadati</taxon>
        <taxon>Planctomycetota</taxon>
        <taxon>Planctomycetia</taxon>
        <taxon>Pirellulales</taxon>
        <taxon>Pirellulaceae</taxon>
        <taxon>Rubripirellula</taxon>
    </lineage>
</organism>
<keyword evidence="1" id="KW-1133">Transmembrane helix</keyword>
<proteinExistence type="predicted"/>
<feature type="domain" description="Peptidase M56" evidence="2">
    <location>
        <begin position="83"/>
        <end position="271"/>
    </location>
</feature>
<keyword evidence="4" id="KW-1185">Reference proteome</keyword>
<evidence type="ECO:0000313" key="3">
    <source>
        <dbReference type="EMBL" id="TWU51367.1"/>
    </source>
</evidence>
<sequence>MNEMLLTEVLVGLLIQTTVVVAITFALDLWLGNSRASCRLWTVCFVGVLCLAIAGLLLPHYRMFRVPTIRPGTVLAEISLCQPTAVRIATTAWAIGFGLMLVWRLLSYVGLCVFLRRDCRPMTKDERRKLPVQVNEFGTDLRVLVCESVDGAFCWQLHYPTIVLPASLLHDSPTEQRHVILHELEHLRTNHPLQHFLQGVCRTLFWFHPMIWMAGRRAELVREFLCDEHAALACGKISSYLRTLAKIAQRSNVSPSCVLSFGRSKSALIQRSDQLVTVARRGTDNHGSAAIIGVVILASTIILTSQLWPPVNPLASTRSDWSPWPTWTAQSLHDFGIHVRDFESFDEDHGMHDLLLDD</sequence>
<dbReference type="OrthoDB" id="291597at2"/>
<gene>
    <name evidence="3" type="ORF">Poly59_29590</name>
</gene>
<comment type="caution">
    <text evidence="3">The sequence shown here is derived from an EMBL/GenBank/DDBJ whole genome shotgun (WGS) entry which is preliminary data.</text>
</comment>
<evidence type="ECO:0000313" key="4">
    <source>
        <dbReference type="Proteomes" id="UP000317977"/>
    </source>
</evidence>
<feature type="transmembrane region" description="Helical" evidence="1">
    <location>
        <begin position="92"/>
        <end position="115"/>
    </location>
</feature>
<feature type="transmembrane region" description="Helical" evidence="1">
    <location>
        <begin position="289"/>
        <end position="308"/>
    </location>
</feature>
<evidence type="ECO:0000259" key="2">
    <source>
        <dbReference type="Pfam" id="PF05569"/>
    </source>
</evidence>
<dbReference type="RefSeq" id="WP_146534743.1">
    <property type="nucleotide sequence ID" value="NZ_SJPX01000003.1"/>
</dbReference>
<feature type="transmembrane region" description="Helical" evidence="1">
    <location>
        <begin position="38"/>
        <end position="58"/>
    </location>
</feature>
<feature type="transmembrane region" description="Helical" evidence="1">
    <location>
        <begin position="12"/>
        <end position="31"/>
    </location>
</feature>
<protein>
    <submittedName>
        <fullName evidence="3">BlaR1 peptidase M56</fullName>
    </submittedName>
</protein>
<dbReference type="Proteomes" id="UP000317977">
    <property type="component" value="Unassembled WGS sequence"/>
</dbReference>
<dbReference type="AlphaFoldDB" id="A0A5C6ETF7"/>
<dbReference type="PANTHER" id="PTHR34978">
    <property type="entry name" value="POSSIBLE SENSOR-TRANSDUCER PROTEIN BLAR"/>
    <property type="match status" value="1"/>
</dbReference>
<reference evidence="3 4" key="1">
    <citation type="submission" date="2019-02" db="EMBL/GenBank/DDBJ databases">
        <title>Deep-cultivation of Planctomycetes and their phenomic and genomic characterization uncovers novel biology.</title>
        <authorList>
            <person name="Wiegand S."/>
            <person name="Jogler M."/>
            <person name="Boedeker C."/>
            <person name="Pinto D."/>
            <person name="Vollmers J."/>
            <person name="Rivas-Marin E."/>
            <person name="Kohn T."/>
            <person name="Peeters S.H."/>
            <person name="Heuer A."/>
            <person name="Rast P."/>
            <person name="Oberbeckmann S."/>
            <person name="Bunk B."/>
            <person name="Jeske O."/>
            <person name="Meyerdierks A."/>
            <person name="Storesund J.E."/>
            <person name="Kallscheuer N."/>
            <person name="Luecker S."/>
            <person name="Lage O.M."/>
            <person name="Pohl T."/>
            <person name="Merkel B.J."/>
            <person name="Hornburger P."/>
            <person name="Mueller R.-W."/>
            <person name="Bruemmer F."/>
            <person name="Labrenz M."/>
            <person name="Spormann A.M."/>
            <person name="Op Den Camp H."/>
            <person name="Overmann J."/>
            <person name="Amann R."/>
            <person name="Jetten M.S.M."/>
            <person name="Mascher T."/>
            <person name="Medema M.H."/>
            <person name="Devos D.P."/>
            <person name="Kaster A.-K."/>
            <person name="Ovreas L."/>
            <person name="Rohde M."/>
            <person name="Galperin M.Y."/>
            <person name="Jogler C."/>
        </authorList>
    </citation>
    <scope>NUCLEOTIDE SEQUENCE [LARGE SCALE GENOMIC DNA]</scope>
    <source>
        <strain evidence="3 4">Poly59</strain>
    </source>
</reference>
<dbReference type="CDD" id="cd07341">
    <property type="entry name" value="M56_BlaR1_MecR1_like"/>
    <property type="match status" value="1"/>
</dbReference>
<dbReference type="PANTHER" id="PTHR34978:SF3">
    <property type="entry name" value="SLR0241 PROTEIN"/>
    <property type="match status" value="1"/>
</dbReference>
<evidence type="ECO:0000256" key="1">
    <source>
        <dbReference type="SAM" id="Phobius"/>
    </source>
</evidence>
<dbReference type="InterPro" id="IPR052173">
    <property type="entry name" value="Beta-lactam_resp_regulator"/>
</dbReference>